<keyword evidence="9 12" id="KW-0720">Serine protease</keyword>
<dbReference type="InterPro" id="IPR030400">
    <property type="entry name" value="Sedolisin_dom"/>
</dbReference>
<dbReference type="InterPro" id="IPR036852">
    <property type="entry name" value="Peptidase_S8/S53_dom_sf"/>
</dbReference>
<feature type="active site" description="Charge relay system" evidence="12">
    <location>
        <position position="208"/>
    </location>
</feature>
<dbReference type="SUPFAM" id="SSF52743">
    <property type="entry name" value="Subtilisin-like"/>
    <property type="match status" value="1"/>
</dbReference>
<evidence type="ECO:0000313" key="14">
    <source>
        <dbReference type="EMBL" id="EHL01475.1"/>
    </source>
</evidence>
<keyword evidence="6 12" id="KW-0645">Protease</keyword>
<dbReference type="CDD" id="cd04056">
    <property type="entry name" value="Peptidases_S53"/>
    <property type="match status" value="1"/>
</dbReference>
<dbReference type="PANTHER" id="PTHR14218:SF19">
    <property type="entry name" value="SERINE PROTEASE AORO, PUTATIVE (AFU_ORTHOLOGUE AFUA_6G10250)-RELATED"/>
    <property type="match status" value="1"/>
</dbReference>
<evidence type="ECO:0000256" key="2">
    <source>
        <dbReference type="ARBA" id="ARBA00001913"/>
    </source>
</evidence>
<sequence length="568" mass="61958">MRIGLAQNNLDKGYEHLMDVSDPSSSNFGKHWTADDVINAFRPSDETEREVRNWLIDGGIPSSRISHSENKGWFAFYATVEEAEKLLYTTYHEYKDSVTGGVMPSSDEYHLPKNIRRHIDYITPGIKLLAPVESWQKKRDSKIPQARKDIEKRILHEVLQTSPNGHYNNSDLSTCKIPNGTHPVAANIDGGMQASDDLNYAGTECNLDLQLAYPIVYPQTLTDYEVDDYIVQSDQEDTYTFGFNTFLDALDGSYCTFAAYNETGNDPNLDQAYPDPRIGGWAGKLMCGTFKPTNVISLSYGGQESDLPISYQKRQCLEYMKLGLQGVSFLFASGDSGVSNYPGDIDGPTGCLGPNLDVFNPTWPGTCPFVTSVGATKVYPGKTVYDPESAVYDPAGHPYSVNFSSGGGFSNVYPIPKYQASAVSTFFEKHNPPYKSYSALAGDTSNITKKADIDALVGSSGGVYNRIGRGIPDIAAVGDNIAVYSGGRVRLSGGTSASAPIVSAVFNRINEERLNAGKSPIGFLNPSLGISDSMTRMSARTEPAESPTVMVSGNFNVNYIHKNSMLLV</sequence>
<proteinExistence type="predicted"/>
<dbReference type="MEROPS" id="S53.007"/>
<feature type="domain" description="Peptidase S53" evidence="13">
    <location>
        <begin position="128"/>
        <end position="568"/>
    </location>
</feature>
<feature type="active site" description="Charge relay system" evidence="12">
    <location>
        <position position="496"/>
    </location>
</feature>
<keyword evidence="15" id="KW-1185">Reference proteome</keyword>
<dbReference type="GO" id="GO:0005576">
    <property type="term" value="C:extracellular region"/>
    <property type="evidence" value="ECO:0007669"/>
    <property type="project" value="UniProtKB-SubCell"/>
</dbReference>
<dbReference type="EMBL" id="AGUE01000053">
    <property type="protein sequence ID" value="EHL01475.1"/>
    <property type="molecule type" value="Genomic_DNA"/>
</dbReference>
<dbReference type="OrthoDB" id="409122at2759"/>
<evidence type="ECO:0000256" key="10">
    <source>
        <dbReference type="ARBA" id="ARBA00022837"/>
    </source>
</evidence>
<evidence type="ECO:0000256" key="5">
    <source>
        <dbReference type="ARBA" id="ARBA00012462"/>
    </source>
</evidence>
<dbReference type="AlphaFoldDB" id="H0EJ42"/>
<dbReference type="Proteomes" id="UP000005446">
    <property type="component" value="Unassembled WGS sequence"/>
</dbReference>
<keyword evidence="10" id="KW-0106">Calcium</keyword>
<dbReference type="InParanoid" id="H0EJ42"/>
<dbReference type="CDD" id="cd11377">
    <property type="entry name" value="Pro-peptidase_S53"/>
    <property type="match status" value="1"/>
</dbReference>
<evidence type="ECO:0000256" key="7">
    <source>
        <dbReference type="ARBA" id="ARBA00022723"/>
    </source>
</evidence>
<dbReference type="Pfam" id="PF09286">
    <property type="entry name" value="Pro-kuma_activ"/>
    <property type="match status" value="1"/>
</dbReference>
<dbReference type="InterPro" id="IPR000209">
    <property type="entry name" value="Peptidase_S8/S53_dom"/>
</dbReference>
<dbReference type="GO" id="GO:0004252">
    <property type="term" value="F:serine-type endopeptidase activity"/>
    <property type="evidence" value="ECO:0007669"/>
    <property type="project" value="UniProtKB-UniRule"/>
</dbReference>
<evidence type="ECO:0000256" key="6">
    <source>
        <dbReference type="ARBA" id="ARBA00022670"/>
    </source>
</evidence>
<reference evidence="14 15" key="1">
    <citation type="journal article" date="2012" name="Eukaryot. Cell">
        <title>Genome sequence of the fungus Glarea lozoyensis: the first genome sequence of a species from the Helotiaceae family.</title>
        <authorList>
            <person name="Youssar L."/>
            <person name="Gruening B.A."/>
            <person name="Erxleben A."/>
            <person name="Guenther S."/>
            <person name="Huettel W."/>
        </authorList>
    </citation>
    <scope>NUCLEOTIDE SEQUENCE [LARGE SCALE GENOMIC DNA]</scope>
    <source>
        <strain evidence="15">ATCC 74030 / MF5533</strain>
    </source>
</reference>
<dbReference type="SUPFAM" id="SSF54897">
    <property type="entry name" value="Protease propeptides/inhibitors"/>
    <property type="match status" value="1"/>
</dbReference>
<comment type="function">
    <text evidence="3">Secreted tripeptidyl-peptidase which degrades proteins at acidic pHs and is involved in virulence.</text>
</comment>
<dbReference type="Pfam" id="PF00082">
    <property type="entry name" value="Peptidase_S8"/>
    <property type="match status" value="1"/>
</dbReference>
<dbReference type="InterPro" id="IPR050819">
    <property type="entry name" value="Tripeptidyl-peptidase_I"/>
</dbReference>
<evidence type="ECO:0000256" key="3">
    <source>
        <dbReference type="ARBA" id="ARBA00002451"/>
    </source>
</evidence>
<evidence type="ECO:0000256" key="1">
    <source>
        <dbReference type="ARBA" id="ARBA00001910"/>
    </source>
</evidence>
<evidence type="ECO:0000256" key="8">
    <source>
        <dbReference type="ARBA" id="ARBA00022801"/>
    </source>
</evidence>
<comment type="subcellular location">
    <subcellularLocation>
        <location evidence="4">Secreted</location>
        <location evidence="4">Extracellular space</location>
    </subcellularLocation>
</comment>
<comment type="catalytic activity">
    <reaction evidence="1">
        <text>Release of an N-terminal tripeptide from a polypeptide.</text>
        <dbReference type="EC" id="3.4.14.10"/>
    </reaction>
</comment>
<keyword evidence="8 12" id="KW-0378">Hydrolase</keyword>
<comment type="cofactor">
    <cofactor evidence="2">
        <name>Ca(2+)</name>
        <dbReference type="ChEBI" id="CHEBI:29108"/>
    </cofactor>
</comment>
<name>H0EJ42_GLAL7</name>
<evidence type="ECO:0000259" key="13">
    <source>
        <dbReference type="PROSITE" id="PS51695"/>
    </source>
</evidence>
<dbReference type="SMART" id="SM00944">
    <property type="entry name" value="Pro-kuma_activ"/>
    <property type="match status" value="1"/>
</dbReference>
<protein>
    <recommendedName>
        <fullName evidence="5">tripeptidyl-peptidase II</fullName>
        <ecNumber evidence="5">3.4.14.10</ecNumber>
    </recommendedName>
</protein>
<keyword evidence="7" id="KW-0479">Metal-binding</keyword>
<keyword evidence="11" id="KW-0865">Zymogen</keyword>
<dbReference type="Gene3D" id="3.40.50.200">
    <property type="entry name" value="Peptidase S8/S53 domain"/>
    <property type="match status" value="1"/>
</dbReference>
<evidence type="ECO:0000256" key="9">
    <source>
        <dbReference type="ARBA" id="ARBA00022825"/>
    </source>
</evidence>
<dbReference type="PROSITE" id="PS51695">
    <property type="entry name" value="SEDOLISIN"/>
    <property type="match status" value="1"/>
</dbReference>
<evidence type="ECO:0000256" key="12">
    <source>
        <dbReference type="PROSITE-ProRule" id="PRU01032"/>
    </source>
</evidence>
<comment type="caution">
    <text evidence="12">Lacks conserved residue(s) required for the propagation of feature annotation.</text>
</comment>
<dbReference type="GO" id="GO:0008240">
    <property type="term" value="F:tripeptidyl-peptidase activity"/>
    <property type="evidence" value="ECO:0007669"/>
    <property type="project" value="TreeGrafter"/>
</dbReference>
<feature type="active site" description="Charge relay system" evidence="12">
    <location>
        <position position="204"/>
    </location>
</feature>
<dbReference type="EC" id="3.4.14.10" evidence="5"/>
<dbReference type="HOGENOM" id="CLU_013783_4_0_1"/>
<dbReference type="InterPro" id="IPR015366">
    <property type="entry name" value="S53_propep"/>
</dbReference>
<dbReference type="GO" id="GO:0006508">
    <property type="term" value="P:proteolysis"/>
    <property type="evidence" value="ECO:0007669"/>
    <property type="project" value="UniProtKB-KW"/>
</dbReference>
<evidence type="ECO:0000256" key="11">
    <source>
        <dbReference type="ARBA" id="ARBA00023145"/>
    </source>
</evidence>
<comment type="caution">
    <text evidence="14">The sequence shown here is derived from an EMBL/GenBank/DDBJ whole genome shotgun (WGS) entry which is preliminary data.</text>
</comment>
<evidence type="ECO:0000313" key="15">
    <source>
        <dbReference type="Proteomes" id="UP000005446"/>
    </source>
</evidence>
<gene>
    <name evidence="14" type="ORF">M7I_2566</name>
</gene>
<evidence type="ECO:0000256" key="4">
    <source>
        <dbReference type="ARBA" id="ARBA00004239"/>
    </source>
</evidence>
<dbReference type="PANTHER" id="PTHR14218">
    <property type="entry name" value="PROTEASE S8 TRIPEPTIDYL PEPTIDASE I CLN2"/>
    <property type="match status" value="1"/>
</dbReference>
<organism evidence="14 15">
    <name type="scientific">Glarea lozoyensis (strain ATCC 74030 / MF5533)</name>
    <dbReference type="NCBI Taxonomy" id="1104152"/>
    <lineage>
        <taxon>Eukaryota</taxon>
        <taxon>Fungi</taxon>
        <taxon>Dikarya</taxon>
        <taxon>Ascomycota</taxon>
        <taxon>Pezizomycotina</taxon>
        <taxon>Leotiomycetes</taxon>
        <taxon>Helotiales</taxon>
        <taxon>Helotiaceae</taxon>
        <taxon>Glarea</taxon>
    </lineage>
</organism>
<accession>H0EJ42</accession>
<dbReference type="GO" id="GO:0046872">
    <property type="term" value="F:metal ion binding"/>
    <property type="evidence" value="ECO:0007669"/>
    <property type="project" value="UniProtKB-KW"/>
</dbReference>